<protein>
    <submittedName>
        <fullName evidence="1">Uncharacterized protein</fullName>
    </submittedName>
</protein>
<dbReference type="EMBL" id="MU268175">
    <property type="protein sequence ID" value="KAH7905511.1"/>
    <property type="molecule type" value="Genomic_DNA"/>
</dbReference>
<reference evidence="1" key="1">
    <citation type="journal article" date="2021" name="New Phytol.">
        <title>Evolutionary innovations through gain and loss of genes in the ectomycorrhizal Boletales.</title>
        <authorList>
            <person name="Wu G."/>
            <person name="Miyauchi S."/>
            <person name="Morin E."/>
            <person name="Kuo A."/>
            <person name="Drula E."/>
            <person name="Varga T."/>
            <person name="Kohler A."/>
            <person name="Feng B."/>
            <person name="Cao Y."/>
            <person name="Lipzen A."/>
            <person name="Daum C."/>
            <person name="Hundley H."/>
            <person name="Pangilinan J."/>
            <person name="Johnson J."/>
            <person name="Barry K."/>
            <person name="LaButti K."/>
            <person name="Ng V."/>
            <person name="Ahrendt S."/>
            <person name="Min B."/>
            <person name="Choi I.G."/>
            <person name="Park H."/>
            <person name="Plett J.M."/>
            <person name="Magnuson J."/>
            <person name="Spatafora J.W."/>
            <person name="Nagy L.G."/>
            <person name="Henrissat B."/>
            <person name="Grigoriev I.V."/>
            <person name="Yang Z.L."/>
            <person name="Xu J."/>
            <person name="Martin F.M."/>
        </authorList>
    </citation>
    <scope>NUCLEOTIDE SEQUENCE</scope>
    <source>
        <strain evidence="1">ATCC 28755</strain>
    </source>
</reference>
<evidence type="ECO:0000313" key="2">
    <source>
        <dbReference type="Proteomes" id="UP000790377"/>
    </source>
</evidence>
<accession>A0ACB7ZWJ2</accession>
<gene>
    <name evidence="1" type="ORF">BJ138DRAFT_1164647</name>
</gene>
<proteinExistence type="predicted"/>
<organism evidence="1 2">
    <name type="scientific">Hygrophoropsis aurantiaca</name>
    <dbReference type="NCBI Taxonomy" id="72124"/>
    <lineage>
        <taxon>Eukaryota</taxon>
        <taxon>Fungi</taxon>
        <taxon>Dikarya</taxon>
        <taxon>Basidiomycota</taxon>
        <taxon>Agaricomycotina</taxon>
        <taxon>Agaricomycetes</taxon>
        <taxon>Agaricomycetidae</taxon>
        <taxon>Boletales</taxon>
        <taxon>Coniophorineae</taxon>
        <taxon>Hygrophoropsidaceae</taxon>
        <taxon>Hygrophoropsis</taxon>
    </lineage>
</organism>
<name>A0ACB7ZWJ2_9AGAM</name>
<evidence type="ECO:0000313" key="1">
    <source>
        <dbReference type="EMBL" id="KAH7905511.1"/>
    </source>
</evidence>
<dbReference type="Proteomes" id="UP000790377">
    <property type="component" value="Unassembled WGS sequence"/>
</dbReference>
<comment type="caution">
    <text evidence="1">The sequence shown here is derived from an EMBL/GenBank/DDBJ whole genome shotgun (WGS) entry which is preliminary data.</text>
</comment>
<keyword evidence="2" id="KW-1185">Reference proteome</keyword>
<sequence length="375" mass="41809">MPTSPPSRYDSIKSRRDRPYHQSNNESVTLILNHITHLVERVFGSCIEPYRTVRHSGRSGMSLSINSRQPVFTKHDEDMDLESIEQYKFYFPPDASPAQILAAASNSNISPTVCRPSWMEDIHAKQCKAQTSDNTAHKTSGCETSLFCPFAFHHALTCSPSQYDPENPAGFADNISDIKDIKKDSPQNPKEEETDLRVSEDPKLPKSEFLSPKLEDVSTPPSLPATHHLAVSGAPAAIQSTPKNKYSRFTVPSYLNAHDRSSRSVSPSDDIPRGMLIDQIFIENAKSGGILYVHKCRWDHHCFPCHLWIGSDRNLIGKHMRTRHGIGTVEGPTRCSWEGCGYELKKGNISAHIVSIHLSSKSSMSQARMIDVGQS</sequence>